<dbReference type="OMA" id="VTNLHML"/>
<dbReference type="GO" id="GO:0005656">
    <property type="term" value="C:nuclear pre-replicative complex"/>
    <property type="evidence" value="ECO:0007669"/>
    <property type="project" value="TreeGrafter"/>
</dbReference>
<dbReference type="Gene3D" id="2.130.10.10">
    <property type="entry name" value="YVTN repeat-like/Quinoprotein amine dehydrogenase"/>
    <property type="match status" value="2"/>
</dbReference>
<dbReference type="InterPro" id="IPR045227">
    <property type="entry name" value="WDR18/Ipi3/RID3"/>
</dbReference>
<comment type="subunit">
    <text evidence="6">Component of the RIX1 complex, composed of IPI1, RIX1/IPI2 and IPI3 in a 1:2:2 stoichiometry. The complex interacts (via RIX1) with MDN1 (via its hexameric AAA ATPase ring) and the pre-60S ribosome particles.</text>
</comment>
<dbReference type="Proteomes" id="UP000016924">
    <property type="component" value="Unassembled WGS sequence"/>
</dbReference>
<accession>R7YWR8</accession>
<evidence type="ECO:0000256" key="1">
    <source>
        <dbReference type="ARBA" id="ARBA00002355"/>
    </source>
</evidence>
<dbReference type="GO" id="GO:0006364">
    <property type="term" value="P:rRNA processing"/>
    <property type="evidence" value="ECO:0007669"/>
    <property type="project" value="UniProtKB-UniRule"/>
</dbReference>
<name>R7YWR8_CONA1</name>
<keyword evidence="3 5" id="KW-0853">WD repeat</keyword>
<dbReference type="AlphaFoldDB" id="R7YWR8"/>
<keyword evidence="6" id="KW-0539">Nucleus</keyword>
<proteinExistence type="inferred from homology"/>
<comment type="function">
    <text evidence="1 6">Component of the RIX1 complex required for processing of ITS2 sequences from 35S pre-rRNA.</text>
</comment>
<comment type="subcellular location">
    <subcellularLocation>
        <location evidence="6">Nucleus</location>
    </subcellularLocation>
</comment>
<dbReference type="FunFam" id="2.130.10.10:FF:000929">
    <property type="entry name" value="Ribosomal assembly complex component Ipi3"/>
    <property type="match status" value="1"/>
</dbReference>
<feature type="compositionally biased region" description="Basic and acidic residues" evidence="7">
    <location>
        <begin position="573"/>
        <end position="586"/>
    </location>
</feature>
<dbReference type="GO" id="GO:0120330">
    <property type="term" value="C:rixosome complex"/>
    <property type="evidence" value="ECO:0007669"/>
    <property type="project" value="UniProtKB-UniRule"/>
</dbReference>
<dbReference type="STRING" id="1168221.R7YWR8"/>
<protein>
    <recommendedName>
        <fullName evidence="6">Pre-rRNA-processing protein IPI3</fullName>
    </recommendedName>
</protein>
<keyword evidence="6" id="KW-0698">rRNA processing</keyword>
<dbReference type="eggNOG" id="KOG0646">
    <property type="taxonomic scope" value="Eukaryota"/>
</dbReference>
<dbReference type="PANTHER" id="PTHR18763:SF0">
    <property type="entry name" value="WD REPEAT-CONTAINING PROTEIN 18"/>
    <property type="match status" value="1"/>
</dbReference>
<dbReference type="PROSITE" id="PS50082">
    <property type="entry name" value="WD_REPEATS_2"/>
    <property type="match status" value="2"/>
</dbReference>
<evidence type="ECO:0000313" key="8">
    <source>
        <dbReference type="EMBL" id="EON66288.1"/>
    </source>
</evidence>
<organism evidence="8 9">
    <name type="scientific">Coniosporium apollinis (strain CBS 100218)</name>
    <name type="common">Rock-inhabiting black yeast</name>
    <dbReference type="NCBI Taxonomy" id="1168221"/>
    <lineage>
        <taxon>Eukaryota</taxon>
        <taxon>Fungi</taxon>
        <taxon>Dikarya</taxon>
        <taxon>Ascomycota</taxon>
        <taxon>Pezizomycotina</taxon>
        <taxon>Dothideomycetes</taxon>
        <taxon>Dothideomycetes incertae sedis</taxon>
        <taxon>Coniosporium</taxon>
    </lineage>
</organism>
<dbReference type="PROSITE" id="PS50294">
    <property type="entry name" value="WD_REPEATS_REGION"/>
    <property type="match status" value="1"/>
</dbReference>
<dbReference type="RefSeq" id="XP_007781605.1">
    <property type="nucleotide sequence ID" value="XM_007783415.1"/>
</dbReference>
<gene>
    <name evidence="8" type="ORF">W97_05681</name>
</gene>
<feature type="compositionally biased region" description="Acidic residues" evidence="7">
    <location>
        <begin position="533"/>
        <end position="558"/>
    </location>
</feature>
<feature type="region of interest" description="Disordered" evidence="7">
    <location>
        <begin position="526"/>
        <end position="616"/>
    </location>
</feature>
<feature type="repeat" description="WD" evidence="5">
    <location>
        <begin position="177"/>
        <end position="221"/>
    </location>
</feature>
<dbReference type="HOGENOM" id="CLU_025946_1_0_1"/>
<dbReference type="SMART" id="SM00320">
    <property type="entry name" value="WD40"/>
    <property type="match status" value="4"/>
</dbReference>
<dbReference type="EMBL" id="JH767579">
    <property type="protein sequence ID" value="EON66288.1"/>
    <property type="molecule type" value="Genomic_DNA"/>
</dbReference>
<reference evidence="9" key="1">
    <citation type="submission" date="2012-06" db="EMBL/GenBank/DDBJ databases">
        <title>The genome sequence of Coniosporium apollinis CBS 100218.</title>
        <authorList>
            <consortium name="The Broad Institute Genome Sequencing Platform"/>
            <person name="Cuomo C."/>
            <person name="Gorbushina A."/>
            <person name="Noack S."/>
            <person name="Walker B."/>
            <person name="Young S.K."/>
            <person name="Zeng Q."/>
            <person name="Gargeya S."/>
            <person name="Fitzgerald M."/>
            <person name="Haas B."/>
            <person name="Abouelleil A."/>
            <person name="Alvarado L."/>
            <person name="Arachchi H.M."/>
            <person name="Berlin A.M."/>
            <person name="Chapman S.B."/>
            <person name="Goldberg J."/>
            <person name="Griggs A."/>
            <person name="Gujja S."/>
            <person name="Hansen M."/>
            <person name="Howarth C."/>
            <person name="Imamovic A."/>
            <person name="Larimer J."/>
            <person name="McCowan C."/>
            <person name="Montmayeur A."/>
            <person name="Murphy C."/>
            <person name="Neiman D."/>
            <person name="Pearson M."/>
            <person name="Priest M."/>
            <person name="Roberts A."/>
            <person name="Saif S."/>
            <person name="Shea T."/>
            <person name="Sisk P."/>
            <person name="Sykes S."/>
            <person name="Wortman J."/>
            <person name="Nusbaum C."/>
            <person name="Birren B."/>
        </authorList>
    </citation>
    <scope>NUCLEOTIDE SEQUENCE [LARGE SCALE GENOMIC DNA]</scope>
    <source>
        <strain evidence="9">CBS 100218</strain>
    </source>
</reference>
<dbReference type="GO" id="GO:0006261">
    <property type="term" value="P:DNA-templated DNA replication"/>
    <property type="evidence" value="ECO:0007669"/>
    <property type="project" value="TreeGrafter"/>
</dbReference>
<feature type="repeat" description="WD" evidence="5">
    <location>
        <begin position="125"/>
        <end position="158"/>
    </location>
</feature>
<dbReference type="OrthoDB" id="756370at2759"/>
<dbReference type="PANTHER" id="PTHR18763">
    <property type="entry name" value="WD-REPEAT PROTEIN 18"/>
    <property type="match status" value="1"/>
</dbReference>
<dbReference type="InterPro" id="IPR001680">
    <property type="entry name" value="WD40_rpt"/>
</dbReference>
<keyword evidence="4" id="KW-0677">Repeat</keyword>
<evidence type="ECO:0000256" key="5">
    <source>
        <dbReference type="PROSITE-ProRule" id="PRU00221"/>
    </source>
</evidence>
<feature type="compositionally biased region" description="Low complexity" evidence="7">
    <location>
        <begin position="559"/>
        <end position="568"/>
    </location>
</feature>
<evidence type="ECO:0000256" key="6">
    <source>
        <dbReference type="RuleBase" id="RU369067"/>
    </source>
</evidence>
<dbReference type="Pfam" id="PF00400">
    <property type="entry name" value="WD40"/>
    <property type="match status" value="2"/>
</dbReference>
<sequence>MLTETFIASISTAAKTPNTSAHTKDAAIFLHEFQPLAAQRAVFKKSATPANCLAVSASHIFAAQAEKAVVHVYSREKGNQEAIVPFPERIHSLALACHDTVLVLGTEGGRIILWETCTGRQITTPQSHLQPVTSLAIDPTSSFLLSGSADSNIHVWSLPSLLSFTTPSSQRTPLHTLSSHRGAITALAIGHSSTPVNIAISASADSTAIVWDYHTGTQLRTYLLGAPPLALFLDATDIAFYAGYADGSVQVVEFFPPGAGQAYPAIDTLRDADAAVAPVQPPLSTRWHAENQDLGAAHCVALSWDGSTLLSGHESGKIGAWDTGRAVFRSVVATLPGPVTNLRFLPVTGWPAVAGREVEEPGFRMHNVVKPKLESGGSGGPQVPGNYTFTTQFVSTLPTPHCSAEGDLEAWFGARGSKRRKTSFEEALTHTSFPAALLEEGIAELAEWGGSQSAGSGSGAAANGAAGNAGEADFMALDDTEGRASGDTKLADENMRLKKQLRALQRVQKATFGQIADLREEIKGLREMGRETEETEDEDEEEEEEEEEGDDEEDDGEGNNDVNDVNMGENDEELVKTRRSEGESRKPGRGLKGVSRVRKYEGSEDNAGASRSRRKQ</sequence>
<dbReference type="InterPro" id="IPR015943">
    <property type="entry name" value="WD40/YVTN_repeat-like_dom_sf"/>
</dbReference>
<evidence type="ECO:0000313" key="9">
    <source>
        <dbReference type="Proteomes" id="UP000016924"/>
    </source>
</evidence>
<evidence type="ECO:0000256" key="3">
    <source>
        <dbReference type="ARBA" id="ARBA00022574"/>
    </source>
</evidence>
<dbReference type="InterPro" id="IPR036322">
    <property type="entry name" value="WD40_repeat_dom_sf"/>
</dbReference>
<evidence type="ECO:0000256" key="2">
    <source>
        <dbReference type="ARBA" id="ARBA00010143"/>
    </source>
</evidence>
<dbReference type="GeneID" id="19902992"/>
<dbReference type="SUPFAM" id="SSF50978">
    <property type="entry name" value="WD40 repeat-like"/>
    <property type="match status" value="1"/>
</dbReference>
<comment type="similarity">
    <text evidence="2 6">Belongs to the WD repeat IPI3/WDR18 family.</text>
</comment>
<evidence type="ECO:0000256" key="7">
    <source>
        <dbReference type="SAM" id="MobiDB-lite"/>
    </source>
</evidence>
<keyword evidence="9" id="KW-1185">Reference proteome</keyword>
<evidence type="ECO:0000256" key="4">
    <source>
        <dbReference type="ARBA" id="ARBA00022737"/>
    </source>
</evidence>